<evidence type="ECO:0000256" key="1">
    <source>
        <dbReference type="ARBA" id="ARBA00006915"/>
    </source>
</evidence>
<dbReference type="SUPFAM" id="SSF54680">
    <property type="entry name" value="Pyrimidine nucleoside phosphorylase C-terminal domain"/>
    <property type="match status" value="1"/>
</dbReference>
<dbReference type="PANTHER" id="PTHR10515:SF0">
    <property type="entry name" value="THYMIDINE PHOSPHORYLASE"/>
    <property type="match status" value="1"/>
</dbReference>
<dbReference type="InterPro" id="IPR018090">
    <property type="entry name" value="Pyrmidine_PPas_bac/euk"/>
</dbReference>
<dbReference type="InterPro" id="IPR036566">
    <property type="entry name" value="PYNP-like_C_sf"/>
</dbReference>
<dbReference type="SMART" id="SM00941">
    <property type="entry name" value="PYNP_C"/>
    <property type="match status" value="1"/>
</dbReference>
<dbReference type="InterPro" id="IPR017872">
    <property type="entry name" value="Pyrmidine_PPase_CS"/>
</dbReference>
<accession>A0A226EQT6</accession>
<evidence type="ECO:0000256" key="4">
    <source>
        <dbReference type="ARBA" id="ARBA00022679"/>
    </source>
</evidence>
<comment type="function">
    <text evidence="5">Catalyzes the reversible phosphorolysis of thymidine. The produced molecules are then utilized as carbon and energy sources or in the rescue of pyrimidine bases for nucleotide synthesis.</text>
</comment>
<feature type="domain" description="Pyrimidine nucleoside phosphorylase C-terminal" evidence="6">
    <location>
        <begin position="362"/>
        <end position="434"/>
    </location>
</feature>
<comment type="subunit">
    <text evidence="2 5">Homodimer.</text>
</comment>
<dbReference type="Gene3D" id="3.40.1030.10">
    <property type="entry name" value="Nucleoside phosphorylase/phosphoribosyltransferase catalytic domain"/>
    <property type="match status" value="1"/>
</dbReference>
<dbReference type="InterPro" id="IPR000053">
    <property type="entry name" value="Thymidine/pyrmidine_PPase"/>
</dbReference>
<evidence type="ECO:0000313" key="8">
    <source>
        <dbReference type="Proteomes" id="UP000198287"/>
    </source>
</evidence>
<keyword evidence="8" id="KW-1185">Reference proteome</keyword>
<dbReference type="FunFam" id="3.40.1030.10:FF:000003">
    <property type="entry name" value="Pyrimidine-nucleoside phosphorylase"/>
    <property type="match status" value="1"/>
</dbReference>
<name>A0A226EQT6_FOLCA</name>
<dbReference type="AlphaFoldDB" id="A0A226EQT6"/>
<dbReference type="SUPFAM" id="SSF52418">
    <property type="entry name" value="Nucleoside phosphorylase/phosphoribosyltransferase catalytic domain"/>
    <property type="match status" value="1"/>
</dbReference>
<dbReference type="EC" id="2.4.2.4" evidence="5"/>
<comment type="caution">
    <text evidence="7">The sequence shown here is derived from an EMBL/GenBank/DDBJ whole genome shotgun (WGS) entry which is preliminary data.</text>
</comment>
<dbReference type="Gene3D" id="1.20.970.10">
    <property type="entry name" value="Transferase, Pyrimidine Nucleoside Phosphorylase, Chain C"/>
    <property type="match status" value="1"/>
</dbReference>
<keyword evidence="4 5" id="KW-0808">Transferase</keyword>
<dbReference type="GO" id="GO:0005829">
    <property type="term" value="C:cytosol"/>
    <property type="evidence" value="ECO:0007669"/>
    <property type="project" value="TreeGrafter"/>
</dbReference>
<dbReference type="PANTHER" id="PTHR10515">
    <property type="entry name" value="THYMIDINE PHOSPHORYLASE"/>
    <property type="match status" value="1"/>
</dbReference>
<dbReference type="UniPathway" id="UPA00578">
    <property type="reaction ID" value="UER00638"/>
</dbReference>
<dbReference type="GO" id="GO:0006206">
    <property type="term" value="P:pyrimidine nucleobase metabolic process"/>
    <property type="evidence" value="ECO:0007669"/>
    <property type="project" value="InterPro"/>
</dbReference>
<dbReference type="GO" id="GO:0009032">
    <property type="term" value="F:thymidine phosphorylase activity"/>
    <property type="evidence" value="ECO:0007669"/>
    <property type="project" value="UniProtKB-UniRule"/>
</dbReference>
<protein>
    <recommendedName>
        <fullName evidence="5">Thymidine phosphorylase</fullName>
        <shortName evidence="5">TP</shortName>
        <ecNumber evidence="5">2.4.2.4</ecNumber>
    </recommendedName>
    <alternativeName>
        <fullName evidence="5">TdRPase</fullName>
    </alternativeName>
</protein>
<dbReference type="InterPro" id="IPR035902">
    <property type="entry name" value="Nuc_phospho_transferase"/>
</dbReference>
<proteinExistence type="inferred from homology"/>
<comment type="similarity">
    <text evidence="1 5">Belongs to the thymidine/pyrimidine-nucleoside phosphorylase family.</text>
</comment>
<sequence length="453" mass="48942">MSESNNFSVPNIIRKKRDKEELDDAEIRYIIDKIIAPSAEERIHDAQIGAFLMASYLNGLSPTETVSLVKAMTFSGFQFNWPEGWKGTVVDKHSTGGVGDKISLILAPALAACGLKVPMISGRGLGFTGGTLDKLEAIPGYSVSLRKEQFVEVLEKVGCCIMGQTSDIAPADKIIYSIRDTTSTVDYDSLIVASIISKKAAEGLDALVLDVKVGKGAMMKNFADAENLAEKLVSAGNLFGMKVSALITDMNDPLGRAVGNALEVAESIQSLKNQGPEDLIELTCVLGGQLLYTLGKTGSLEEGKEEIRETLLSGTALKKFKDMLVSQGTKESVAHDLCHGDMWKHLPKAEKVVEILSPTAGYVKDIDALGIATLCHRLGCGRTCPGSPVKFEPGVILLKKPGERVAEKEVLLQVHLPNDYSDNPVLWSEDQVLDMFTFHPDEPAPKPLVVKML</sequence>
<dbReference type="STRING" id="158441.A0A226EQT6"/>
<dbReference type="InterPro" id="IPR017459">
    <property type="entry name" value="Glycosyl_Trfase_fam3_N_dom"/>
</dbReference>
<evidence type="ECO:0000259" key="6">
    <source>
        <dbReference type="SMART" id="SM00941"/>
    </source>
</evidence>
<dbReference type="Proteomes" id="UP000198287">
    <property type="component" value="Unassembled WGS sequence"/>
</dbReference>
<dbReference type="NCBIfam" id="TIGR02644">
    <property type="entry name" value="Y_phosphoryl"/>
    <property type="match status" value="1"/>
</dbReference>
<dbReference type="EMBL" id="LNIX01000002">
    <property type="protein sequence ID" value="OXA59181.1"/>
    <property type="molecule type" value="Genomic_DNA"/>
</dbReference>
<dbReference type="InterPro" id="IPR013102">
    <property type="entry name" value="PYNP_C"/>
</dbReference>
<dbReference type="OrthoDB" id="445007at2759"/>
<dbReference type="Gene3D" id="3.90.1170.30">
    <property type="entry name" value="Pyrimidine nucleoside phosphorylase-like, C-terminal domain"/>
    <property type="match status" value="1"/>
</dbReference>
<organism evidence="7 8">
    <name type="scientific">Folsomia candida</name>
    <name type="common">Springtail</name>
    <dbReference type="NCBI Taxonomy" id="158441"/>
    <lineage>
        <taxon>Eukaryota</taxon>
        <taxon>Metazoa</taxon>
        <taxon>Ecdysozoa</taxon>
        <taxon>Arthropoda</taxon>
        <taxon>Hexapoda</taxon>
        <taxon>Collembola</taxon>
        <taxon>Entomobryomorpha</taxon>
        <taxon>Isotomoidea</taxon>
        <taxon>Isotomidae</taxon>
        <taxon>Proisotominae</taxon>
        <taxon>Folsomia</taxon>
    </lineage>
</organism>
<evidence type="ECO:0000256" key="2">
    <source>
        <dbReference type="ARBA" id="ARBA00011738"/>
    </source>
</evidence>
<dbReference type="Pfam" id="PF07831">
    <property type="entry name" value="PYNP_C"/>
    <property type="match status" value="1"/>
</dbReference>
<evidence type="ECO:0000256" key="5">
    <source>
        <dbReference type="PIRNR" id="PIRNR000478"/>
    </source>
</evidence>
<dbReference type="Pfam" id="PF02885">
    <property type="entry name" value="Glycos_trans_3N"/>
    <property type="match status" value="1"/>
</dbReference>
<reference evidence="7 8" key="1">
    <citation type="submission" date="2015-12" db="EMBL/GenBank/DDBJ databases">
        <title>The genome of Folsomia candida.</title>
        <authorList>
            <person name="Faddeeva A."/>
            <person name="Derks M.F."/>
            <person name="Anvar Y."/>
            <person name="Smit S."/>
            <person name="Van Straalen N."/>
            <person name="Roelofs D."/>
        </authorList>
    </citation>
    <scope>NUCLEOTIDE SEQUENCE [LARGE SCALE GENOMIC DNA]</scope>
    <source>
        <strain evidence="7 8">VU population</strain>
        <tissue evidence="7">Whole body</tissue>
    </source>
</reference>
<dbReference type="GO" id="GO:0006213">
    <property type="term" value="P:pyrimidine nucleoside metabolic process"/>
    <property type="evidence" value="ECO:0007669"/>
    <property type="project" value="UniProtKB-UniRule"/>
</dbReference>
<dbReference type="GO" id="GO:0004645">
    <property type="term" value="F:1,4-alpha-oligoglucan phosphorylase activity"/>
    <property type="evidence" value="ECO:0007669"/>
    <property type="project" value="InterPro"/>
</dbReference>
<dbReference type="InterPro" id="IPR000312">
    <property type="entry name" value="Glycosyl_Trfase_fam3"/>
</dbReference>
<dbReference type="Pfam" id="PF00591">
    <property type="entry name" value="Glycos_transf_3"/>
    <property type="match status" value="1"/>
</dbReference>
<gene>
    <name evidence="7" type="ORF">Fcan01_06355</name>
</gene>
<comment type="catalytic activity">
    <reaction evidence="5">
        <text>thymidine + phosphate = 2-deoxy-alpha-D-ribose 1-phosphate + thymine</text>
        <dbReference type="Rhea" id="RHEA:16037"/>
        <dbReference type="ChEBI" id="CHEBI:17748"/>
        <dbReference type="ChEBI" id="CHEBI:17821"/>
        <dbReference type="ChEBI" id="CHEBI:43474"/>
        <dbReference type="ChEBI" id="CHEBI:57259"/>
        <dbReference type="EC" id="2.4.2.4"/>
    </reaction>
</comment>
<comment type="pathway">
    <text evidence="5">Pyrimidine metabolism; dTMP biosynthesis via salvage pathway; dTMP from thymine: step 1/2.</text>
</comment>
<dbReference type="NCBIfam" id="NF004490">
    <property type="entry name" value="PRK05820.1"/>
    <property type="match status" value="1"/>
</dbReference>
<dbReference type="OMA" id="VWGGATN"/>
<dbReference type="PIRSF" id="PIRSF000478">
    <property type="entry name" value="TP_PyNP"/>
    <property type="match status" value="1"/>
</dbReference>
<evidence type="ECO:0000313" key="7">
    <source>
        <dbReference type="EMBL" id="OXA59181.1"/>
    </source>
</evidence>
<dbReference type="SUPFAM" id="SSF47648">
    <property type="entry name" value="Nucleoside phosphorylase/phosphoribosyltransferase N-terminal domain"/>
    <property type="match status" value="1"/>
</dbReference>
<dbReference type="InterPro" id="IPR036320">
    <property type="entry name" value="Glycosyl_Trfase_fam3_N_dom_sf"/>
</dbReference>
<evidence type="ECO:0000256" key="3">
    <source>
        <dbReference type="ARBA" id="ARBA00022676"/>
    </source>
</evidence>
<dbReference type="PROSITE" id="PS00647">
    <property type="entry name" value="THYMID_PHOSPHORYLASE"/>
    <property type="match status" value="1"/>
</dbReference>
<keyword evidence="3 5" id="KW-0328">Glycosyltransferase</keyword>